<proteinExistence type="predicted"/>
<dbReference type="Proteomes" id="UP000541610">
    <property type="component" value="Unassembled WGS sequence"/>
</dbReference>
<evidence type="ECO:0000256" key="5">
    <source>
        <dbReference type="ARBA" id="ARBA00023204"/>
    </source>
</evidence>
<name>A0A7J6PMJ9_PEROL</name>
<gene>
    <name evidence="8" type="primary">REV1</name>
    <name evidence="8" type="ORF">FOZ60_007450</name>
</gene>
<dbReference type="GO" id="GO:0005657">
    <property type="term" value="C:replication fork"/>
    <property type="evidence" value="ECO:0007669"/>
    <property type="project" value="TreeGrafter"/>
</dbReference>
<dbReference type="GO" id="GO:0042276">
    <property type="term" value="P:error-prone translesion synthesis"/>
    <property type="evidence" value="ECO:0007669"/>
    <property type="project" value="TreeGrafter"/>
</dbReference>
<dbReference type="SUPFAM" id="SSF56672">
    <property type="entry name" value="DNA/RNA polymerases"/>
    <property type="match status" value="2"/>
</dbReference>
<dbReference type="GO" id="GO:0003684">
    <property type="term" value="F:damaged DNA binding"/>
    <property type="evidence" value="ECO:0007669"/>
    <property type="project" value="InterPro"/>
</dbReference>
<dbReference type="OrthoDB" id="447129at2759"/>
<organism evidence="8 9">
    <name type="scientific">Perkinsus olseni</name>
    <name type="common">Perkinsus atlanticus</name>
    <dbReference type="NCBI Taxonomy" id="32597"/>
    <lineage>
        <taxon>Eukaryota</taxon>
        <taxon>Sar</taxon>
        <taxon>Alveolata</taxon>
        <taxon>Perkinsozoa</taxon>
        <taxon>Perkinsea</taxon>
        <taxon>Perkinsida</taxon>
        <taxon>Perkinsidae</taxon>
        <taxon>Perkinsus</taxon>
    </lineage>
</organism>
<dbReference type="GO" id="GO:0006281">
    <property type="term" value="P:DNA repair"/>
    <property type="evidence" value="ECO:0007669"/>
    <property type="project" value="UniProtKB-KW"/>
</dbReference>
<dbReference type="InterPro" id="IPR043128">
    <property type="entry name" value="Rev_trsase/Diguanyl_cyclase"/>
</dbReference>
<comment type="subcellular location">
    <subcellularLocation>
        <location evidence="1">Nucleus</location>
    </subcellularLocation>
</comment>
<dbReference type="SUPFAM" id="SSF100879">
    <property type="entry name" value="Lesion bypass DNA polymerase (Y-family), little finger domain"/>
    <property type="match status" value="1"/>
</dbReference>
<comment type="caution">
    <text evidence="8">The sequence shown here is derived from an EMBL/GenBank/DDBJ whole genome shotgun (WGS) entry which is preliminary data.</text>
</comment>
<dbReference type="Gene3D" id="3.40.1170.60">
    <property type="match status" value="1"/>
</dbReference>
<evidence type="ECO:0000313" key="8">
    <source>
        <dbReference type="EMBL" id="KAF4697365.1"/>
    </source>
</evidence>
<keyword evidence="6" id="KW-0539">Nucleus</keyword>
<sequence>MSHADSRADKTPPVIALFDLDCFYAQVERRRLGIPSDVPFVVSQWDLVLAVDYSARKIPGVKRGAPTSIAEKAGARSAHVEVVDVVTGECFPDGPPPGEPRDRYRVSLDRYRDASEEVMRALRTALPESAPLERASIDEVFVDLTSLCGEEQEEQMPAGIKWAGGEVGNAALQEGAIWAERLRKEVESITSFTMSAGVASNRQLAKLACGVNKPDAVTALSDNKILDFMAGVKVRSLRGVGRATFNDIERLLPWLTGDTKCSEIWPVLNDLEPEPADAELVAWLKLASRGRDPIENAKVVKDSESLKAGSVSASKIFRPYLKEVTKTNFWIESLARDVVERVKARAPQFPKSLCVTLGREATATYATKSRRCPMPTLDKVVVTAKQMAAPLISSFGKVGMITISAFDLQEPPGPAGSTALAAAGEATAGSVGHTKGAVDAFFASSRLHFLGTWRRRFRQFLEECQPAEEKWGEGEVPNGIVEELREECERQLEPNSEAAKRFMLCDFDSFFACVAQLQATGVPESPKPDGRCFWKYGVSGSMWLAEVKDICPDLEKVPVTSELLTQCNTAWKQLLRLMAVVGGGTLDRVVAKSVDEAIVDVSGDCRYSDEAAVARALQKAVTQATGLPCSVGVADSHVLAKIATTQAKPRGLRVGYRTLGKLQNEFGLATVGDLLDPNLAPLLAESFGVKTAERMLANARGEDYRNDLVTDISTVSADKNFGIRNVTPESARQLVRALVAQVTPLLEGLVPERVILRLYLAPDDWVEPFKFMGIGACYQWSRSCAVSLAKNDIATLAVGLLEGVEVHRIRGAGVAVRVHAKEQVNSAGNGDENQQTLTDFLEKKAQPLAKKRRTSTVDAATSEAIARLEEESTIRSWRDGDADAQLAEFAHLGFDYARGSDVEKKFREMVNLYARFDA</sequence>
<keyword evidence="2 8" id="KW-0808">Transferase</keyword>
<reference evidence="8 9" key="1">
    <citation type="submission" date="2020-04" db="EMBL/GenBank/DDBJ databases">
        <title>Perkinsus olseni comparative genomics.</title>
        <authorList>
            <person name="Bogema D.R."/>
        </authorList>
    </citation>
    <scope>NUCLEOTIDE SEQUENCE [LARGE SCALE GENOMIC DNA]</scope>
    <source>
        <strain evidence="8">00978-12</strain>
    </source>
</reference>
<keyword evidence="4" id="KW-0227">DNA damage</keyword>
<evidence type="ECO:0000256" key="4">
    <source>
        <dbReference type="ARBA" id="ARBA00022763"/>
    </source>
</evidence>
<dbReference type="Gene3D" id="3.30.1490.100">
    <property type="entry name" value="DNA polymerase, Y-family, little finger domain"/>
    <property type="match status" value="2"/>
</dbReference>
<dbReference type="GO" id="GO:0003887">
    <property type="term" value="F:DNA-directed DNA polymerase activity"/>
    <property type="evidence" value="ECO:0007669"/>
    <property type="project" value="TreeGrafter"/>
</dbReference>
<evidence type="ECO:0000313" key="9">
    <source>
        <dbReference type="Proteomes" id="UP000541610"/>
    </source>
</evidence>
<evidence type="ECO:0000256" key="6">
    <source>
        <dbReference type="ARBA" id="ARBA00023242"/>
    </source>
</evidence>
<dbReference type="InterPro" id="IPR001126">
    <property type="entry name" value="UmuC"/>
</dbReference>
<dbReference type="AlphaFoldDB" id="A0A7J6PMJ9"/>
<protein>
    <submittedName>
        <fullName evidence="8">Deoxycytidyl transferase</fullName>
    </submittedName>
</protein>
<dbReference type="EMBL" id="JABANP010000003">
    <property type="protein sequence ID" value="KAF4697365.1"/>
    <property type="molecule type" value="Genomic_DNA"/>
</dbReference>
<dbReference type="InterPro" id="IPR052230">
    <property type="entry name" value="DNA_polymerase_eta"/>
</dbReference>
<evidence type="ECO:0000256" key="2">
    <source>
        <dbReference type="ARBA" id="ARBA00022679"/>
    </source>
</evidence>
<dbReference type="PROSITE" id="PS50173">
    <property type="entry name" value="UMUC"/>
    <property type="match status" value="2"/>
</dbReference>
<dbReference type="PANTHER" id="PTHR45873:SF1">
    <property type="entry name" value="DNA POLYMERASE ETA"/>
    <property type="match status" value="1"/>
</dbReference>
<evidence type="ECO:0000256" key="1">
    <source>
        <dbReference type="ARBA" id="ARBA00004123"/>
    </source>
</evidence>
<dbReference type="GO" id="GO:0009314">
    <property type="term" value="P:response to radiation"/>
    <property type="evidence" value="ECO:0007669"/>
    <property type="project" value="TreeGrafter"/>
</dbReference>
<evidence type="ECO:0000256" key="3">
    <source>
        <dbReference type="ARBA" id="ARBA00022723"/>
    </source>
</evidence>
<keyword evidence="3" id="KW-0479">Metal-binding</keyword>
<dbReference type="InterPro" id="IPR043502">
    <property type="entry name" value="DNA/RNA_pol_sf"/>
</dbReference>
<dbReference type="InterPro" id="IPR036775">
    <property type="entry name" value="DNA_pol_Y-fam_lit_finger_sf"/>
</dbReference>
<dbReference type="Gene3D" id="6.10.250.1490">
    <property type="match status" value="1"/>
</dbReference>
<dbReference type="GO" id="GO:0046872">
    <property type="term" value="F:metal ion binding"/>
    <property type="evidence" value="ECO:0007669"/>
    <property type="project" value="UniProtKB-KW"/>
</dbReference>
<dbReference type="GO" id="GO:0005634">
    <property type="term" value="C:nucleus"/>
    <property type="evidence" value="ECO:0007669"/>
    <property type="project" value="UniProtKB-SubCell"/>
</dbReference>
<evidence type="ECO:0000259" key="7">
    <source>
        <dbReference type="PROSITE" id="PS50173"/>
    </source>
</evidence>
<dbReference type="Pfam" id="PF00817">
    <property type="entry name" value="IMS"/>
    <property type="match status" value="2"/>
</dbReference>
<feature type="domain" description="UmuC" evidence="7">
    <location>
        <begin position="15"/>
        <end position="241"/>
    </location>
</feature>
<feature type="domain" description="UmuC" evidence="7">
    <location>
        <begin position="535"/>
        <end position="651"/>
    </location>
</feature>
<keyword evidence="5" id="KW-0234">DNA repair</keyword>
<dbReference type="Gene3D" id="3.30.70.270">
    <property type="match status" value="3"/>
</dbReference>
<accession>A0A7J6PMJ9</accession>
<dbReference type="GO" id="GO:0035861">
    <property type="term" value="C:site of double-strand break"/>
    <property type="evidence" value="ECO:0007669"/>
    <property type="project" value="TreeGrafter"/>
</dbReference>
<dbReference type="PANTHER" id="PTHR45873">
    <property type="entry name" value="DNA POLYMERASE ETA"/>
    <property type="match status" value="1"/>
</dbReference>